<name>A0A8J8GQR7_9EURY</name>
<dbReference type="EMBL" id="JABURA010000002">
    <property type="protein sequence ID" value="NUB93465.1"/>
    <property type="molecule type" value="Genomic_DNA"/>
</dbReference>
<organism evidence="2 3">
    <name type="scientific">Haloterrigena gelatinilytica</name>
    <dbReference type="NCBI Taxonomy" id="2741724"/>
    <lineage>
        <taxon>Archaea</taxon>
        <taxon>Methanobacteriati</taxon>
        <taxon>Methanobacteriota</taxon>
        <taxon>Stenosarchaea group</taxon>
        <taxon>Halobacteria</taxon>
        <taxon>Halobacteriales</taxon>
        <taxon>Natrialbaceae</taxon>
        <taxon>Haloterrigena</taxon>
    </lineage>
</organism>
<feature type="domain" description="Halobacterial output" evidence="1">
    <location>
        <begin position="9"/>
        <end position="71"/>
    </location>
</feature>
<dbReference type="Pfam" id="PF18545">
    <property type="entry name" value="HalOD1"/>
    <property type="match status" value="1"/>
</dbReference>
<reference evidence="2" key="1">
    <citation type="submission" date="2020-06" db="EMBL/GenBank/DDBJ databases">
        <title>Haloterrigena sp. nov., an extremely halophilic archaeon isolated from a saline sediment.</title>
        <authorList>
            <person name="Liu B.-B."/>
        </authorList>
    </citation>
    <scope>NUCLEOTIDE SEQUENCE</scope>
    <source>
        <strain evidence="2">SYSU A121-1</strain>
    </source>
</reference>
<evidence type="ECO:0000313" key="3">
    <source>
        <dbReference type="Proteomes" id="UP000728647"/>
    </source>
</evidence>
<evidence type="ECO:0000259" key="1">
    <source>
        <dbReference type="Pfam" id="PF18545"/>
    </source>
</evidence>
<dbReference type="OrthoDB" id="271604at2157"/>
<evidence type="ECO:0000313" key="2">
    <source>
        <dbReference type="EMBL" id="NUB93465.1"/>
    </source>
</evidence>
<protein>
    <recommendedName>
        <fullName evidence="1">Halobacterial output domain-containing protein</fullName>
    </recommendedName>
</protein>
<comment type="caution">
    <text evidence="2">The sequence shown here is derived from an EMBL/GenBank/DDBJ whole genome shotgun (WGS) entry which is preliminary data.</text>
</comment>
<dbReference type="Proteomes" id="UP000728647">
    <property type="component" value="Unassembled WGS sequence"/>
</dbReference>
<sequence>MGNQTMSGDSSIAIEIIDGVAEMEEQDPLDLPPLYDTVDPDSLDRLAESSKVQFEYIGYNITIDSGTITINQ</sequence>
<accession>A0A8J8GQR7</accession>
<gene>
    <name evidence="2" type="ORF">HT576_20925</name>
</gene>
<dbReference type="RefSeq" id="WP_083870318.1">
    <property type="nucleotide sequence ID" value="NZ_JABURA010000002.1"/>
</dbReference>
<dbReference type="AlphaFoldDB" id="A0A8J8GQR7"/>
<proteinExistence type="predicted"/>
<dbReference type="InterPro" id="IPR040624">
    <property type="entry name" value="HalOD1"/>
</dbReference>